<name>A0ABV4CGB4_9PSEU</name>
<proteinExistence type="predicted"/>
<evidence type="ECO:0000313" key="1">
    <source>
        <dbReference type="EMBL" id="MEY8040140.1"/>
    </source>
</evidence>
<gene>
    <name evidence="1" type="ORF">AB8O55_12110</name>
</gene>
<reference evidence="1 2" key="1">
    <citation type="submission" date="2024-08" db="EMBL/GenBank/DDBJ databases">
        <title>Genome mining of Saccharopolyspora cebuensis PGLac3 from Nigerian medicinal plant.</title>
        <authorList>
            <person name="Ezeobiora C.E."/>
            <person name="Igbokwe N.H."/>
            <person name="Amin D.H."/>
            <person name="Mendie U.E."/>
        </authorList>
    </citation>
    <scope>NUCLEOTIDE SEQUENCE [LARGE SCALE GENOMIC DNA]</scope>
    <source>
        <strain evidence="1 2">PGLac3</strain>
    </source>
</reference>
<evidence type="ECO:0000313" key="2">
    <source>
        <dbReference type="Proteomes" id="UP001564626"/>
    </source>
</evidence>
<dbReference type="EMBL" id="JBGEHV010000018">
    <property type="protein sequence ID" value="MEY8040140.1"/>
    <property type="molecule type" value="Genomic_DNA"/>
</dbReference>
<accession>A0ABV4CGB4</accession>
<dbReference type="RefSeq" id="WP_345364477.1">
    <property type="nucleotide sequence ID" value="NZ_BAABII010000012.1"/>
</dbReference>
<keyword evidence="2" id="KW-1185">Reference proteome</keyword>
<sequence length="67" mass="7042">MTDFGALARDVELGHLALYYAIENVGGGDLEARDFERLAATLDLLAGKLREAAAPGPLLIDGQVVTS</sequence>
<organism evidence="1 2">
    <name type="scientific">Saccharopolyspora cebuensis</name>
    <dbReference type="NCBI Taxonomy" id="418759"/>
    <lineage>
        <taxon>Bacteria</taxon>
        <taxon>Bacillati</taxon>
        <taxon>Actinomycetota</taxon>
        <taxon>Actinomycetes</taxon>
        <taxon>Pseudonocardiales</taxon>
        <taxon>Pseudonocardiaceae</taxon>
        <taxon>Saccharopolyspora</taxon>
    </lineage>
</organism>
<protein>
    <submittedName>
        <fullName evidence="1">Uncharacterized protein</fullName>
    </submittedName>
</protein>
<comment type="caution">
    <text evidence="1">The sequence shown here is derived from an EMBL/GenBank/DDBJ whole genome shotgun (WGS) entry which is preliminary data.</text>
</comment>
<dbReference type="Proteomes" id="UP001564626">
    <property type="component" value="Unassembled WGS sequence"/>
</dbReference>